<dbReference type="Proteomes" id="UP000015347">
    <property type="component" value="Unassembled WGS sequence"/>
</dbReference>
<feature type="region of interest" description="Disordered" evidence="1">
    <location>
        <begin position="295"/>
        <end position="319"/>
    </location>
</feature>
<reference evidence="3" key="1">
    <citation type="journal article" date="2014" name="Stand. Genomic Sci.">
        <title>Genome sequence of the exopolysaccharide-producing Salipiger mucosus type strain (DSM 16094(T)), a moderately halophilic member of the Roseobacter clade.</title>
        <authorList>
            <person name="Riedel T."/>
            <person name="Spring S."/>
            <person name="Fiebig A."/>
            <person name="Petersen J."/>
            <person name="Kyrpides N.C."/>
            <person name="Goker M."/>
            <person name="Klenk H.P."/>
        </authorList>
    </citation>
    <scope>NUCLEOTIDE SEQUENCE [LARGE SCALE GENOMIC DNA]</scope>
    <source>
        <strain evidence="3">DSM 16094</strain>
    </source>
</reference>
<dbReference type="STRING" id="1123237.Salmuc_01832"/>
<evidence type="ECO:0000313" key="3">
    <source>
        <dbReference type="Proteomes" id="UP000015347"/>
    </source>
</evidence>
<dbReference type="OrthoDB" id="7850593at2"/>
<gene>
    <name evidence="2" type="ORF">Salmuc_01832</name>
</gene>
<dbReference type="AlphaFoldDB" id="S9QWV5"/>
<dbReference type="RefSeq" id="WP_020038249.1">
    <property type="nucleotide sequence ID" value="NZ_KE557274.1"/>
</dbReference>
<evidence type="ECO:0000313" key="2">
    <source>
        <dbReference type="EMBL" id="EPX84057.1"/>
    </source>
</evidence>
<evidence type="ECO:0000256" key="1">
    <source>
        <dbReference type="SAM" id="MobiDB-lite"/>
    </source>
</evidence>
<accession>S9QWV5</accession>
<name>S9QWV5_9RHOB</name>
<dbReference type="EMBL" id="APVH01000013">
    <property type="protein sequence ID" value="EPX84057.1"/>
    <property type="molecule type" value="Genomic_DNA"/>
</dbReference>
<keyword evidence="3" id="KW-1185">Reference proteome</keyword>
<dbReference type="HOGENOM" id="CLU_694251_0_0_5"/>
<sequence>MYLAEVVNQILAELEHPDFAKATARIPHVAGINFVLDHSRVLMRDYDLYAFDRSALVAASDLKTERQEGLEAIAEKVLETPRRLFMETNWADRQRAFSRVPTMPSVDVPVDYGQPVRVGICLDVHGGGRATLQTAWIHPLNTMRDLADDGFLAEIECPKKSRKTLKRLLTLNWSIFRIEIDVNRRSHLTKKEFIEECRAGNADFLPFLEAQKAISGTLGEKAIIDRAFALYRLNCICRYRVDPAAGDYLHEMAALARNEMEAMLDTFRSDLDGEIIFGIAMAALLELDDVDVRPAGKTSATGGKNSRARKRTRGKQGPERLGVVSLDIDKDIVSSHFRSSKTEGQVSFDAGGAARRSPVAHPVSGHLFRARNGKVVYRKPHWRGKDVRKRIAKVRRR</sequence>
<protein>
    <submittedName>
        <fullName evidence="2">Uncharacterized protein</fullName>
    </submittedName>
</protein>
<proteinExistence type="predicted"/>
<comment type="caution">
    <text evidence="2">The sequence shown here is derived from an EMBL/GenBank/DDBJ whole genome shotgun (WGS) entry which is preliminary data.</text>
</comment>
<organism evidence="2 3">
    <name type="scientific">Salipiger mucosus DSM 16094</name>
    <dbReference type="NCBI Taxonomy" id="1123237"/>
    <lineage>
        <taxon>Bacteria</taxon>
        <taxon>Pseudomonadati</taxon>
        <taxon>Pseudomonadota</taxon>
        <taxon>Alphaproteobacteria</taxon>
        <taxon>Rhodobacterales</taxon>
        <taxon>Roseobacteraceae</taxon>
        <taxon>Salipiger</taxon>
    </lineage>
</organism>